<reference evidence="1 2" key="1">
    <citation type="submission" date="2021-02" db="EMBL/GenBank/DDBJ databases">
        <title>Characterization of Marinitoga sp. nov. str. BP5-C20A.</title>
        <authorList>
            <person name="Erauso G."/>
            <person name="Postec A."/>
        </authorList>
    </citation>
    <scope>NUCLEOTIDE SEQUENCE [LARGE SCALE GENOMIC DNA]</scope>
    <source>
        <strain evidence="1 2">BP5-C20A</strain>
    </source>
</reference>
<dbReference type="Proteomes" id="UP001232493">
    <property type="component" value="Chromosome"/>
</dbReference>
<gene>
    <name evidence="1" type="ORF">JRV97_08860</name>
</gene>
<sequence>MIDEKKYDLLNKVLDGEYMEQIDKSLEEEVEKYKTYIKAYFLSQESYAIINKCKKTIISKIIIDIDMEE</sequence>
<proteinExistence type="predicted"/>
<evidence type="ECO:0000313" key="1">
    <source>
        <dbReference type="EMBL" id="WGS64478.1"/>
    </source>
</evidence>
<name>A0ABY8PPL4_9BACT</name>
<dbReference type="RefSeq" id="WP_280998148.1">
    <property type="nucleotide sequence ID" value="NZ_CP069362.1"/>
</dbReference>
<dbReference type="EMBL" id="CP069362">
    <property type="protein sequence ID" value="WGS64478.1"/>
    <property type="molecule type" value="Genomic_DNA"/>
</dbReference>
<evidence type="ECO:0000313" key="2">
    <source>
        <dbReference type="Proteomes" id="UP001232493"/>
    </source>
</evidence>
<protein>
    <submittedName>
        <fullName evidence="1">Uncharacterized protein</fullName>
    </submittedName>
</protein>
<keyword evidence="2" id="KW-1185">Reference proteome</keyword>
<organism evidence="1 2">
    <name type="scientific">Marinitoga aeolica</name>
    <dbReference type="NCBI Taxonomy" id="2809031"/>
    <lineage>
        <taxon>Bacteria</taxon>
        <taxon>Thermotogati</taxon>
        <taxon>Thermotogota</taxon>
        <taxon>Thermotogae</taxon>
        <taxon>Petrotogales</taxon>
        <taxon>Petrotogaceae</taxon>
        <taxon>Marinitoga</taxon>
    </lineage>
</organism>
<accession>A0ABY8PPL4</accession>